<evidence type="ECO:0000313" key="1">
    <source>
        <dbReference type="EMBL" id="ESK81987.1"/>
    </source>
</evidence>
<reference evidence="1 2" key="1">
    <citation type="journal article" date="2014" name="BMC Genomics">
        <title>Genome and secretome analysis of the hemibiotrophic fungal pathogen, Moniliophthora roreri, which causes frosty pod rot disease of cacao: mechanisms of the biotrophic and necrotrophic phases.</title>
        <authorList>
            <person name="Meinhardt L.W."/>
            <person name="Costa G.G.L."/>
            <person name="Thomazella D.P.T."/>
            <person name="Teixeira P.J.P.L."/>
            <person name="Carazzolle M.F."/>
            <person name="Schuster S.C."/>
            <person name="Carlson J.E."/>
            <person name="Guiltinan M.J."/>
            <person name="Mieczkowski P."/>
            <person name="Farmer A."/>
            <person name="Ramaraj T."/>
            <person name="Crozier J."/>
            <person name="Davis R.E."/>
            <person name="Shao J."/>
            <person name="Melnick R.L."/>
            <person name="Pereira G.A.G."/>
            <person name="Bailey B.A."/>
        </authorList>
    </citation>
    <scope>NUCLEOTIDE SEQUENCE [LARGE SCALE GENOMIC DNA]</scope>
    <source>
        <strain evidence="1 2">MCA 2997</strain>
    </source>
</reference>
<dbReference type="AlphaFoldDB" id="V2WK62"/>
<dbReference type="HOGENOM" id="CLU_1421756_0_0_1"/>
<protein>
    <submittedName>
        <fullName evidence="1">Uncharacterized protein</fullName>
    </submittedName>
</protein>
<sequence>MTACLKSVMITDIEWPPNTHPRPATSYHLTKLEAEQLSLSITPSWNRPHAYDSFFRKWFTRRKNVSRMVLPLQGSSNTLTPFRLGNGYLRRAILGQRFAYSQTVKPRGVYGLLAPQELYLAPLQLGLEGKLSLSTNNKVMNRFPNPSQYLNVLATHNPSHIPSPIQRPVMSMANIIAFHSLITSRTRCTIA</sequence>
<proteinExistence type="predicted"/>
<dbReference type="KEGG" id="mrr:Moror_8440"/>
<comment type="caution">
    <text evidence="1">The sequence shown here is derived from an EMBL/GenBank/DDBJ whole genome shotgun (WGS) entry which is preliminary data.</text>
</comment>
<keyword evidence="2" id="KW-1185">Reference proteome</keyword>
<dbReference type="EMBL" id="AWSO01002123">
    <property type="protein sequence ID" value="ESK81987.1"/>
    <property type="molecule type" value="Genomic_DNA"/>
</dbReference>
<name>V2WK62_MONRO</name>
<organism evidence="1 2">
    <name type="scientific">Moniliophthora roreri (strain MCA 2997)</name>
    <name type="common">Cocoa frosty pod rot fungus</name>
    <name type="synonym">Crinipellis roreri</name>
    <dbReference type="NCBI Taxonomy" id="1381753"/>
    <lineage>
        <taxon>Eukaryota</taxon>
        <taxon>Fungi</taxon>
        <taxon>Dikarya</taxon>
        <taxon>Basidiomycota</taxon>
        <taxon>Agaricomycotina</taxon>
        <taxon>Agaricomycetes</taxon>
        <taxon>Agaricomycetidae</taxon>
        <taxon>Agaricales</taxon>
        <taxon>Marasmiineae</taxon>
        <taxon>Marasmiaceae</taxon>
        <taxon>Moniliophthora</taxon>
    </lineage>
</organism>
<dbReference type="Proteomes" id="UP000017559">
    <property type="component" value="Unassembled WGS sequence"/>
</dbReference>
<evidence type="ECO:0000313" key="2">
    <source>
        <dbReference type="Proteomes" id="UP000017559"/>
    </source>
</evidence>
<gene>
    <name evidence="1" type="ORF">Moror_8440</name>
</gene>
<accession>V2WK62</accession>